<proteinExistence type="predicted"/>
<sequence>MKIYLDHNLIVYLRKNSNIQLEEAVDAMKERGDEFIFSPAHLEEIAVSSMRHGVDEVTIDKDITFLTELCGTNSLRPTTRNDVLYGSESPKTCYERVINQYKSNDYAESVEESIIRDANENPLGNPKEMNNKDPEEILSHITYTELLLLSLEQYNLTTHSESIEHLQNFPKLRLKNKFCLLEHSVYFAANLIEKLGYYRESTKKSRSRLHDVSHIIYGKYSDIFVTNDTKLLNKARAIYFFLDINTQVLTLEEFIKYEIAV</sequence>
<accession>A0ABZ0GQN2</accession>
<evidence type="ECO:0000313" key="1">
    <source>
        <dbReference type="EMBL" id="WOH37678.1"/>
    </source>
</evidence>
<name>A0ABZ0GQN2_9GAMM</name>
<organism evidence="1 2">
    <name type="scientific">Thalassotalea fonticola</name>
    <dbReference type="NCBI Taxonomy" id="3065649"/>
    <lineage>
        <taxon>Bacteria</taxon>
        <taxon>Pseudomonadati</taxon>
        <taxon>Pseudomonadota</taxon>
        <taxon>Gammaproteobacteria</taxon>
        <taxon>Alteromonadales</taxon>
        <taxon>Colwelliaceae</taxon>
        <taxon>Thalassotalea</taxon>
    </lineage>
</organism>
<dbReference type="Proteomes" id="UP001301442">
    <property type="component" value="Chromosome"/>
</dbReference>
<gene>
    <name evidence="1" type="ORF">RI844_00090</name>
</gene>
<reference evidence="1 2" key="1">
    <citation type="submission" date="2023-09" db="EMBL/GenBank/DDBJ databases">
        <authorList>
            <person name="Qi X."/>
        </authorList>
    </citation>
    <scope>NUCLEOTIDE SEQUENCE [LARGE SCALE GENOMIC DNA]</scope>
    <source>
        <strain evidence="1 2">S1-1</strain>
    </source>
</reference>
<evidence type="ECO:0008006" key="3">
    <source>
        <dbReference type="Google" id="ProtNLM"/>
    </source>
</evidence>
<protein>
    <recommendedName>
        <fullName evidence="3">DUF4935 domain-containing protein</fullName>
    </recommendedName>
</protein>
<dbReference type="EMBL" id="CP136600">
    <property type="protein sequence ID" value="WOH37678.1"/>
    <property type="molecule type" value="Genomic_DNA"/>
</dbReference>
<dbReference type="RefSeq" id="WP_348396456.1">
    <property type="nucleotide sequence ID" value="NZ_CP136600.1"/>
</dbReference>
<evidence type="ECO:0000313" key="2">
    <source>
        <dbReference type="Proteomes" id="UP001301442"/>
    </source>
</evidence>
<keyword evidence="2" id="KW-1185">Reference proteome</keyword>